<reference evidence="7" key="1">
    <citation type="submission" date="2022-08" db="EMBL/GenBank/DDBJ databases">
        <title>Novel Bdellovibrio Species Isolated from Svalbard: Designation Bdellovibrio svalbardensis.</title>
        <authorList>
            <person name="Mitchell R.J."/>
            <person name="Choi S.Y."/>
        </authorList>
    </citation>
    <scope>NUCLEOTIDE SEQUENCE</scope>
    <source>
        <strain evidence="7">PAP01</strain>
    </source>
</reference>
<evidence type="ECO:0000259" key="6">
    <source>
        <dbReference type="PROSITE" id="PS51123"/>
    </source>
</evidence>
<dbReference type="RefSeq" id="WP_277578619.1">
    <property type="nucleotide sequence ID" value="NZ_JANRMI010000003.1"/>
</dbReference>
<dbReference type="InterPro" id="IPR036737">
    <property type="entry name" value="OmpA-like_sf"/>
</dbReference>
<evidence type="ECO:0000256" key="4">
    <source>
        <dbReference type="PROSITE-ProRule" id="PRU00473"/>
    </source>
</evidence>
<dbReference type="Gene3D" id="3.30.1330.60">
    <property type="entry name" value="OmpA-like domain"/>
    <property type="match status" value="1"/>
</dbReference>
<gene>
    <name evidence="7" type="ORF">NWE73_12255</name>
</gene>
<protein>
    <submittedName>
        <fullName evidence="7">OmpA family protein</fullName>
    </submittedName>
</protein>
<dbReference type="InterPro" id="IPR006665">
    <property type="entry name" value="OmpA-like"/>
</dbReference>
<dbReference type="PRINTS" id="PR01021">
    <property type="entry name" value="OMPADOMAIN"/>
</dbReference>
<name>A0ABT6DMJ2_9BACT</name>
<sequence>MKKLSASPAFTVPILLFVAACSTMPKDDFNYPLRPHDITEGPPPSGLQGASTDLRRNNKLSTLSQQVIFDYASADLNASSKEALDQIAEEMKKSSSSFQKIRISGFTDARGYPSRNLDLSQRRADNVRKYLISKGVPSDKLESIGMGSAGYDDPRSNNMTSDRRVEFEIVQ</sequence>
<dbReference type="CDD" id="cd07185">
    <property type="entry name" value="OmpA_C-like"/>
    <property type="match status" value="1"/>
</dbReference>
<accession>A0ABT6DMJ2</accession>
<proteinExistence type="predicted"/>
<evidence type="ECO:0000256" key="1">
    <source>
        <dbReference type="ARBA" id="ARBA00004442"/>
    </source>
</evidence>
<dbReference type="InterPro" id="IPR006664">
    <property type="entry name" value="OMP_bac"/>
</dbReference>
<evidence type="ECO:0000313" key="7">
    <source>
        <dbReference type="EMBL" id="MDG0817144.1"/>
    </source>
</evidence>
<dbReference type="Pfam" id="PF00691">
    <property type="entry name" value="OmpA"/>
    <property type="match status" value="1"/>
</dbReference>
<evidence type="ECO:0000256" key="2">
    <source>
        <dbReference type="ARBA" id="ARBA00023136"/>
    </source>
</evidence>
<dbReference type="PROSITE" id="PS51123">
    <property type="entry name" value="OMPA_2"/>
    <property type="match status" value="1"/>
</dbReference>
<dbReference type="PANTHER" id="PTHR30329:SF21">
    <property type="entry name" value="LIPOPROTEIN YIAD-RELATED"/>
    <property type="match status" value="1"/>
</dbReference>
<dbReference type="PANTHER" id="PTHR30329">
    <property type="entry name" value="STATOR ELEMENT OF FLAGELLAR MOTOR COMPLEX"/>
    <property type="match status" value="1"/>
</dbReference>
<dbReference type="Proteomes" id="UP001152321">
    <property type="component" value="Unassembled WGS sequence"/>
</dbReference>
<evidence type="ECO:0000313" key="8">
    <source>
        <dbReference type="Proteomes" id="UP001152321"/>
    </source>
</evidence>
<keyword evidence="2 4" id="KW-0472">Membrane</keyword>
<evidence type="ECO:0000256" key="3">
    <source>
        <dbReference type="ARBA" id="ARBA00023237"/>
    </source>
</evidence>
<comment type="subcellular location">
    <subcellularLocation>
        <location evidence="1">Cell outer membrane</location>
    </subcellularLocation>
</comment>
<keyword evidence="8" id="KW-1185">Reference proteome</keyword>
<evidence type="ECO:0000256" key="5">
    <source>
        <dbReference type="SAM" id="MobiDB-lite"/>
    </source>
</evidence>
<dbReference type="PROSITE" id="PS51257">
    <property type="entry name" value="PROKAR_LIPOPROTEIN"/>
    <property type="match status" value="1"/>
</dbReference>
<feature type="compositionally biased region" description="Basic and acidic residues" evidence="5">
    <location>
        <begin position="161"/>
        <end position="171"/>
    </location>
</feature>
<organism evidence="7 8">
    <name type="scientific">Bdellovibrio svalbardensis</name>
    <dbReference type="NCBI Taxonomy" id="2972972"/>
    <lineage>
        <taxon>Bacteria</taxon>
        <taxon>Pseudomonadati</taxon>
        <taxon>Bdellovibrionota</taxon>
        <taxon>Bdellovibrionia</taxon>
        <taxon>Bdellovibrionales</taxon>
        <taxon>Pseudobdellovibrionaceae</taxon>
        <taxon>Bdellovibrio</taxon>
    </lineage>
</organism>
<keyword evidence="3" id="KW-0998">Cell outer membrane</keyword>
<dbReference type="SUPFAM" id="SSF103088">
    <property type="entry name" value="OmpA-like"/>
    <property type="match status" value="1"/>
</dbReference>
<feature type="region of interest" description="Disordered" evidence="5">
    <location>
        <begin position="140"/>
        <end position="171"/>
    </location>
</feature>
<dbReference type="EMBL" id="JANRMI010000003">
    <property type="protein sequence ID" value="MDG0817144.1"/>
    <property type="molecule type" value="Genomic_DNA"/>
</dbReference>
<comment type="caution">
    <text evidence="7">The sequence shown here is derived from an EMBL/GenBank/DDBJ whole genome shotgun (WGS) entry which is preliminary data.</text>
</comment>
<dbReference type="InterPro" id="IPR050330">
    <property type="entry name" value="Bact_OuterMem_StrucFunc"/>
</dbReference>
<feature type="domain" description="OmpA-like" evidence="6">
    <location>
        <begin position="56"/>
        <end position="171"/>
    </location>
</feature>